<keyword evidence="2" id="KW-1185">Reference proteome</keyword>
<name>A0A7I7QRW9_9MYCO</name>
<evidence type="ECO:0000313" key="1">
    <source>
        <dbReference type="EMBL" id="BBY29064.1"/>
    </source>
</evidence>
<dbReference type="EMBL" id="AP022588">
    <property type="protein sequence ID" value="BBY29064.1"/>
    <property type="molecule type" value="Genomic_DNA"/>
</dbReference>
<protein>
    <submittedName>
        <fullName evidence="1">Uncharacterized protein</fullName>
    </submittedName>
</protein>
<organism evidence="1 2">
    <name type="scientific">Mycolicibacterium sediminis</name>
    <dbReference type="NCBI Taxonomy" id="1286180"/>
    <lineage>
        <taxon>Bacteria</taxon>
        <taxon>Bacillati</taxon>
        <taxon>Actinomycetota</taxon>
        <taxon>Actinomycetes</taxon>
        <taxon>Mycobacteriales</taxon>
        <taxon>Mycobacteriaceae</taxon>
        <taxon>Mycolicibacterium</taxon>
    </lineage>
</organism>
<accession>A0A7I7QRW9</accession>
<dbReference type="KEGG" id="msei:MSEDJ_31600"/>
<proteinExistence type="predicted"/>
<sequence>MVLPRAVGEDDEVVVAGTESGGERGGEWVHRGADPTRRIGVVVGYVLVEPERVAANGAVRGHAVQGSADGS</sequence>
<reference evidence="1 2" key="1">
    <citation type="journal article" date="2019" name="Emerg. Microbes Infect.">
        <title>Comprehensive subspecies identification of 175 nontuberculous mycobacteria species based on 7547 genomic profiles.</title>
        <authorList>
            <person name="Matsumoto Y."/>
            <person name="Kinjo T."/>
            <person name="Motooka D."/>
            <person name="Nabeya D."/>
            <person name="Jung N."/>
            <person name="Uechi K."/>
            <person name="Horii T."/>
            <person name="Iida T."/>
            <person name="Fujita J."/>
            <person name="Nakamura S."/>
        </authorList>
    </citation>
    <scope>NUCLEOTIDE SEQUENCE [LARGE SCALE GENOMIC DNA]</scope>
    <source>
        <strain evidence="1 2">JCM 17899</strain>
    </source>
</reference>
<dbReference type="AlphaFoldDB" id="A0A7I7QRW9"/>
<evidence type="ECO:0000313" key="2">
    <source>
        <dbReference type="Proteomes" id="UP000467193"/>
    </source>
</evidence>
<dbReference type="Proteomes" id="UP000467193">
    <property type="component" value="Chromosome"/>
</dbReference>
<gene>
    <name evidence="1" type="ORF">MSEDJ_31600</name>
</gene>